<dbReference type="EMBL" id="CM042010">
    <property type="protein sequence ID" value="KAI3780350.1"/>
    <property type="molecule type" value="Genomic_DNA"/>
</dbReference>
<keyword evidence="2" id="KW-1185">Reference proteome</keyword>
<proteinExistence type="predicted"/>
<comment type="caution">
    <text evidence="1">The sequence shown here is derived from an EMBL/GenBank/DDBJ whole genome shotgun (WGS) entry which is preliminary data.</text>
</comment>
<dbReference type="Proteomes" id="UP001055811">
    <property type="component" value="Linkage Group LG02"/>
</dbReference>
<gene>
    <name evidence="1" type="ORF">L2E82_10328</name>
</gene>
<name>A0ACB9GBB9_CICIN</name>
<evidence type="ECO:0000313" key="1">
    <source>
        <dbReference type="EMBL" id="KAI3780350.1"/>
    </source>
</evidence>
<accession>A0ACB9GBB9</accession>
<sequence length="182" mass="20711">MTHLCTSIMMATPLASAHDHELLRLLSRICNKEKISIGYSFSKDFWKRFADLLSTKVDHKISSSECIRAAKYHNIIYDGTPEAIRHPTMQNAEYRTLLHSIYLKVPRLLYPSESGTGSGGPIRSRSSKTCSTSSGMRREDWTDEWKALEPKLSQIAWNAVFQHHVAPSPSEKHDHNETQPCK</sequence>
<protein>
    <submittedName>
        <fullName evidence="1">Uncharacterized protein</fullName>
    </submittedName>
</protein>
<evidence type="ECO:0000313" key="2">
    <source>
        <dbReference type="Proteomes" id="UP001055811"/>
    </source>
</evidence>
<reference evidence="1 2" key="2">
    <citation type="journal article" date="2022" name="Mol. Ecol. Resour.">
        <title>The genomes of chicory, endive, great burdock and yacon provide insights into Asteraceae paleo-polyploidization history and plant inulin production.</title>
        <authorList>
            <person name="Fan W."/>
            <person name="Wang S."/>
            <person name="Wang H."/>
            <person name="Wang A."/>
            <person name="Jiang F."/>
            <person name="Liu H."/>
            <person name="Zhao H."/>
            <person name="Xu D."/>
            <person name="Zhang Y."/>
        </authorList>
    </citation>
    <scope>NUCLEOTIDE SEQUENCE [LARGE SCALE GENOMIC DNA]</scope>
    <source>
        <strain evidence="2">cv. Punajuju</strain>
        <tissue evidence="1">Leaves</tissue>
    </source>
</reference>
<reference evidence="2" key="1">
    <citation type="journal article" date="2022" name="Mol. Ecol. Resour.">
        <title>The genomes of chicory, endive, great burdock and yacon provide insights into Asteraceae palaeo-polyploidization history and plant inulin production.</title>
        <authorList>
            <person name="Fan W."/>
            <person name="Wang S."/>
            <person name="Wang H."/>
            <person name="Wang A."/>
            <person name="Jiang F."/>
            <person name="Liu H."/>
            <person name="Zhao H."/>
            <person name="Xu D."/>
            <person name="Zhang Y."/>
        </authorList>
    </citation>
    <scope>NUCLEOTIDE SEQUENCE [LARGE SCALE GENOMIC DNA]</scope>
    <source>
        <strain evidence="2">cv. Punajuju</strain>
    </source>
</reference>
<organism evidence="1 2">
    <name type="scientific">Cichorium intybus</name>
    <name type="common">Chicory</name>
    <dbReference type="NCBI Taxonomy" id="13427"/>
    <lineage>
        <taxon>Eukaryota</taxon>
        <taxon>Viridiplantae</taxon>
        <taxon>Streptophyta</taxon>
        <taxon>Embryophyta</taxon>
        <taxon>Tracheophyta</taxon>
        <taxon>Spermatophyta</taxon>
        <taxon>Magnoliopsida</taxon>
        <taxon>eudicotyledons</taxon>
        <taxon>Gunneridae</taxon>
        <taxon>Pentapetalae</taxon>
        <taxon>asterids</taxon>
        <taxon>campanulids</taxon>
        <taxon>Asterales</taxon>
        <taxon>Asteraceae</taxon>
        <taxon>Cichorioideae</taxon>
        <taxon>Cichorieae</taxon>
        <taxon>Cichoriinae</taxon>
        <taxon>Cichorium</taxon>
    </lineage>
</organism>